<dbReference type="Proteomes" id="UP000054815">
    <property type="component" value="Unassembled WGS sequence"/>
</dbReference>
<evidence type="ECO:0000313" key="2">
    <source>
        <dbReference type="Proteomes" id="UP000054815"/>
    </source>
</evidence>
<organism evidence="1 2">
    <name type="scientific">Trichinella pseudospiralis</name>
    <name type="common">Parasitic roundworm</name>
    <dbReference type="NCBI Taxonomy" id="6337"/>
    <lineage>
        <taxon>Eukaryota</taxon>
        <taxon>Metazoa</taxon>
        <taxon>Ecdysozoa</taxon>
        <taxon>Nematoda</taxon>
        <taxon>Enoplea</taxon>
        <taxon>Dorylaimia</taxon>
        <taxon>Trichinellida</taxon>
        <taxon>Trichinellidae</taxon>
        <taxon>Trichinella</taxon>
    </lineage>
</organism>
<dbReference type="EMBL" id="JYDU01000319">
    <property type="protein sequence ID" value="KRX86962.1"/>
    <property type="molecule type" value="Genomic_DNA"/>
</dbReference>
<evidence type="ECO:0000313" key="1">
    <source>
        <dbReference type="EMBL" id="KRX86962.1"/>
    </source>
</evidence>
<name>A0A0V0XG17_TRIPS</name>
<sequence>MLFLQKWTKSVLIDTEEGHLFQIYWIVSGEYSSENFENFKKRLFLQKWTKWMLVDSEQSFKSNEGIPNLPG</sequence>
<protein>
    <submittedName>
        <fullName evidence="1">Uncharacterized protein</fullName>
    </submittedName>
</protein>
<gene>
    <name evidence="1" type="ORF">T4E_6924</name>
</gene>
<proteinExistence type="predicted"/>
<reference evidence="1 2" key="1">
    <citation type="submission" date="2015-01" db="EMBL/GenBank/DDBJ databases">
        <title>Evolution of Trichinella species and genotypes.</title>
        <authorList>
            <person name="Korhonen P.K."/>
            <person name="Edoardo P."/>
            <person name="Giuseppe L.R."/>
            <person name="Gasser R.B."/>
        </authorList>
    </citation>
    <scope>NUCLEOTIDE SEQUENCE [LARGE SCALE GENOMIC DNA]</scope>
    <source>
        <strain evidence="1">ISS141</strain>
    </source>
</reference>
<accession>A0A0V0XG17</accession>
<dbReference type="AlphaFoldDB" id="A0A0V0XG17"/>
<comment type="caution">
    <text evidence="1">The sequence shown here is derived from an EMBL/GenBank/DDBJ whole genome shotgun (WGS) entry which is preliminary data.</text>
</comment>